<reference evidence="2 3" key="1">
    <citation type="submission" date="2015-11" db="EMBL/GenBank/DDBJ databases">
        <title>Bacillus caseinolyticus sp nov.</title>
        <authorList>
            <person name="Dastager S.G."/>
            <person name="Mawlankar R."/>
        </authorList>
    </citation>
    <scope>NUCLEOTIDE SEQUENCE [LARGE SCALE GENOMIC DNA]</scope>
    <source>
        <strain evidence="2 3">SGD-V-76</strain>
    </source>
</reference>
<evidence type="ECO:0008006" key="4">
    <source>
        <dbReference type="Google" id="ProtNLM"/>
    </source>
</evidence>
<keyword evidence="1" id="KW-1133">Transmembrane helix</keyword>
<organism evidence="2 3">
    <name type="scientific">Priestia veravalensis</name>
    <dbReference type="NCBI Taxonomy" id="1414648"/>
    <lineage>
        <taxon>Bacteria</taxon>
        <taxon>Bacillati</taxon>
        <taxon>Bacillota</taxon>
        <taxon>Bacilli</taxon>
        <taxon>Bacillales</taxon>
        <taxon>Bacillaceae</taxon>
        <taxon>Priestia</taxon>
    </lineage>
</organism>
<dbReference type="AlphaFoldDB" id="A0A0V8JI92"/>
<dbReference type="Proteomes" id="UP000053681">
    <property type="component" value="Unassembled WGS sequence"/>
</dbReference>
<evidence type="ECO:0000256" key="1">
    <source>
        <dbReference type="SAM" id="Phobius"/>
    </source>
</evidence>
<feature type="transmembrane region" description="Helical" evidence="1">
    <location>
        <begin position="36"/>
        <end position="54"/>
    </location>
</feature>
<keyword evidence="1" id="KW-0812">Transmembrane</keyword>
<keyword evidence="1" id="KW-0472">Membrane</keyword>
<name>A0A0V8JI92_9BACI</name>
<dbReference type="EMBL" id="LNQP01000069">
    <property type="protein sequence ID" value="KSU86719.1"/>
    <property type="molecule type" value="Genomic_DNA"/>
</dbReference>
<evidence type="ECO:0000313" key="3">
    <source>
        <dbReference type="Proteomes" id="UP000053681"/>
    </source>
</evidence>
<protein>
    <recommendedName>
        <fullName evidence="4">NADH dehydrogenase subunit 4L</fullName>
    </recommendedName>
</protein>
<sequence length="103" mass="11684">MKVKMMIKLLKTTAVLLLITLLLISAYNHTMSSTVIIVCSSLIFFLFVLSDFFLAQRSWGLKGLQLYMSIMFFIIAIFEMHHVVSSLCILSIIALPRVIDEIA</sequence>
<gene>
    <name evidence="2" type="ORF">AS180_16985</name>
</gene>
<keyword evidence="3" id="KW-1185">Reference proteome</keyword>
<accession>A0A0V8JI92</accession>
<comment type="caution">
    <text evidence="2">The sequence shown here is derived from an EMBL/GenBank/DDBJ whole genome shotgun (WGS) entry which is preliminary data.</text>
</comment>
<proteinExistence type="predicted"/>
<evidence type="ECO:0000313" key="2">
    <source>
        <dbReference type="EMBL" id="KSU86719.1"/>
    </source>
</evidence>
<feature type="transmembrane region" description="Helical" evidence="1">
    <location>
        <begin position="66"/>
        <end position="95"/>
    </location>
</feature>